<dbReference type="Proteomes" id="UP000244090">
    <property type="component" value="Unassembled WGS sequence"/>
</dbReference>
<dbReference type="OrthoDB" id="9773531at2"/>
<evidence type="ECO:0000313" key="1">
    <source>
        <dbReference type="EMBL" id="PTX59228.1"/>
    </source>
</evidence>
<dbReference type="InterPro" id="IPR055151">
    <property type="entry name" value="GH113"/>
</dbReference>
<evidence type="ECO:0008006" key="3">
    <source>
        <dbReference type="Google" id="ProtNLM"/>
    </source>
</evidence>
<comment type="caution">
    <text evidence="1">The sequence shown here is derived from an EMBL/GenBank/DDBJ whole genome shotgun (WGS) entry which is preliminary data.</text>
</comment>
<dbReference type="AlphaFoldDB" id="A0A2T6BT14"/>
<proteinExistence type="predicted"/>
<dbReference type="SUPFAM" id="SSF51445">
    <property type="entry name" value="(Trans)glycosidases"/>
    <property type="match status" value="1"/>
</dbReference>
<dbReference type="EMBL" id="QBKT01000010">
    <property type="protein sequence ID" value="PTX59228.1"/>
    <property type="molecule type" value="Genomic_DNA"/>
</dbReference>
<evidence type="ECO:0000313" key="2">
    <source>
        <dbReference type="Proteomes" id="UP000244090"/>
    </source>
</evidence>
<name>A0A2T6BT14_9FLAO</name>
<sequence length="337" mass="39329">MKFRLLCAFFCLLQFSCTSQSKKINGVSFVASRQAADQSHVNPVIEVNANYAAIMPFGFMRQLTTTEVVHNTDRQWFGETRKGAKQYAELLQKNGIKVMIKPQIWIWKGEFTGLIEMTSEADWKAFEASYESFILEYASLAAEINAEMYCIGTELHKFVAARPAFWKELITKVKKIYKGKLTYAENWDSFDKVPFWEQLDFIGIDAYFPLSDEKMPSVESLQKGWQQHKTKIKALSEKIARKILFTEYGYRSMDYTGKEPWDSNHKGKTLNLEAQKVALQALYNEFWKEDWFAGGFIWKWFIHDEKVGGETDDQFTPQNKPAEAIVRETYKKYEWKN</sequence>
<accession>A0A2T6BT14</accession>
<keyword evidence="2" id="KW-1185">Reference proteome</keyword>
<dbReference type="Pfam" id="PF22612">
    <property type="entry name" value="GH113"/>
    <property type="match status" value="1"/>
</dbReference>
<dbReference type="Gene3D" id="3.20.20.80">
    <property type="entry name" value="Glycosidases"/>
    <property type="match status" value="1"/>
</dbReference>
<dbReference type="CDD" id="cd19608">
    <property type="entry name" value="GH113_mannanase-like"/>
    <property type="match status" value="1"/>
</dbReference>
<dbReference type="InterPro" id="IPR017853">
    <property type="entry name" value="GH"/>
</dbReference>
<reference evidence="1 2" key="1">
    <citation type="submission" date="2018-04" db="EMBL/GenBank/DDBJ databases">
        <title>Genomic Encyclopedia of Archaeal and Bacterial Type Strains, Phase II (KMG-II): from individual species to whole genera.</title>
        <authorList>
            <person name="Goeker M."/>
        </authorList>
    </citation>
    <scope>NUCLEOTIDE SEQUENCE [LARGE SCALE GENOMIC DNA]</scope>
    <source>
        <strain evidence="1 2">DSM 25731</strain>
    </source>
</reference>
<gene>
    <name evidence="1" type="ORF">C8N46_11064</name>
</gene>
<organism evidence="1 2">
    <name type="scientific">Kordia periserrulae</name>
    <dbReference type="NCBI Taxonomy" id="701523"/>
    <lineage>
        <taxon>Bacteria</taxon>
        <taxon>Pseudomonadati</taxon>
        <taxon>Bacteroidota</taxon>
        <taxon>Flavobacteriia</taxon>
        <taxon>Flavobacteriales</taxon>
        <taxon>Flavobacteriaceae</taxon>
        <taxon>Kordia</taxon>
    </lineage>
</organism>
<protein>
    <recommendedName>
        <fullName evidence="3">Glycoside hydrolase</fullName>
    </recommendedName>
</protein>
<dbReference type="RefSeq" id="WP_108116396.1">
    <property type="nucleotide sequence ID" value="NZ_QBKT01000010.1"/>
</dbReference>